<gene>
    <name evidence="1" type="ORF">GCK32_016831</name>
</gene>
<accession>A0AAN8G706</accession>
<reference evidence="1 2" key="1">
    <citation type="submission" date="2019-10" db="EMBL/GenBank/DDBJ databases">
        <title>Assembly and Annotation for the nematode Trichostrongylus colubriformis.</title>
        <authorList>
            <person name="Martin J."/>
        </authorList>
    </citation>
    <scope>NUCLEOTIDE SEQUENCE [LARGE SCALE GENOMIC DNA]</scope>
    <source>
        <strain evidence="1">G859</strain>
        <tissue evidence="1">Whole worm</tissue>
    </source>
</reference>
<dbReference type="Gene3D" id="2.60.40.10">
    <property type="entry name" value="Immunoglobulins"/>
    <property type="match status" value="1"/>
</dbReference>
<feature type="non-terminal residue" evidence="1">
    <location>
        <position position="1"/>
    </location>
</feature>
<dbReference type="EMBL" id="WIXE01002256">
    <property type="protein sequence ID" value="KAK5984985.1"/>
    <property type="molecule type" value="Genomic_DNA"/>
</dbReference>
<proteinExistence type="predicted"/>
<evidence type="ECO:0000313" key="1">
    <source>
        <dbReference type="EMBL" id="KAK5984985.1"/>
    </source>
</evidence>
<dbReference type="Proteomes" id="UP001331761">
    <property type="component" value="Unassembled WGS sequence"/>
</dbReference>
<sequence length="210" mass="22728">STVPKEIVPAEWVIENEVVDPMMATSYVTESLMGPASARGSSYTYTYESHYDNPPEVEDEEDRYAVVEEGTTHQTHKVTRVTKVTTTRSVRQIPVGSPYADLYFDASGLPTPSPGVELGAPIDDLGIRLQKNEEGSRSAPPPAPPLGSRYVNMSEERDVPAAPTTPHVIGTSVGEVTLSWSAPLQKPGERGILGYQVRASALHAAVCHNR</sequence>
<protein>
    <submittedName>
        <fullName evidence="1">Fibronectin type-III domain-containing protein</fullName>
    </submittedName>
</protein>
<comment type="caution">
    <text evidence="1">The sequence shown here is derived from an EMBL/GenBank/DDBJ whole genome shotgun (WGS) entry which is preliminary data.</text>
</comment>
<dbReference type="SUPFAM" id="SSF49265">
    <property type="entry name" value="Fibronectin type III"/>
    <property type="match status" value="1"/>
</dbReference>
<dbReference type="AlphaFoldDB" id="A0AAN8G706"/>
<dbReference type="InterPro" id="IPR013783">
    <property type="entry name" value="Ig-like_fold"/>
</dbReference>
<evidence type="ECO:0000313" key="2">
    <source>
        <dbReference type="Proteomes" id="UP001331761"/>
    </source>
</evidence>
<dbReference type="InterPro" id="IPR036116">
    <property type="entry name" value="FN3_sf"/>
</dbReference>
<organism evidence="1 2">
    <name type="scientific">Trichostrongylus colubriformis</name>
    <name type="common">Black scour worm</name>
    <dbReference type="NCBI Taxonomy" id="6319"/>
    <lineage>
        <taxon>Eukaryota</taxon>
        <taxon>Metazoa</taxon>
        <taxon>Ecdysozoa</taxon>
        <taxon>Nematoda</taxon>
        <taxon>Chromadorea</taxon>
        <taxon>Rhabditida</taxon>
        <taxon>Rhabditina</taxon>
        <taxon>Rhabditomorpha</taxon>
        <taxon>Strongyloidea</taxon>
        <taxon>Trichostrongylidae</taxon>
        <taxon>Trichostrongylus</taxon>
    </lineage>
</organism>
<name>A0AAN8G706_TRICO</name>
<keyword evidence="2" id="KW-1185">Reference proteome</keyword>